<feature type="disulfide bond" evidence="10">
    <location>
        <begin position="157"/>
        <end position="166"/>
    </location>
</feature>
<feature type="disulfide bond" evidence="10">
    <location>
        <begin position="114"/>
        <end position="123"/>
    </location>
</feature>
<dbReference type="SMART" id="SM00179">
    <property type="entry name" value="EGF_CA"/>
    <property type="match status" value="4"/>
</dbReference>
<keyword evidence="5" id="KW-0677">Repeat</keyword>
<feature type="compositionally biased region" description="Basic residues" evidence="11">
    <location>
        <begin position="264"/>
        <end position="274"/>
    </location>
</feature>
<dbReference type="EMBL" id="JBHFQA010000005">
    <property type="protein sequence ID" value="KAL2098691.1"/>
    <property type="molecule type" value="Genomic_DNA"/>
</dbReference>
<comment type="caution">
    <text evidence="15">The sequence shown here is derived from an EMBL/GenBank/DDBJ whole genome shotgun (WGS) entry which is preliminary data.</text>
</comment>
<keyword evidence="2 10" id="KW-0245">EGF-like domain</keyword>
<dbReference type="Gene3D" id="2.10.25.10">
    <property type="entry name" value="Laminin"/>
    <property type="match status" value="5"/>
</dbReference>
<dbReference type="GO" id="GO:0016020">
    <property type="term" value="C:membrane"/>
    <property type="evidence" value="ECO:0007669"/>
    <property type="project" value="UniProtKB-SubCell"/>
</dbReference>
<dbReference type="Pfam" id="PF21700">
    <property type="entry name" value="EGF_DL_JAG"/>
    <property type="match status" value="1"/>
</dbReference>
<dbReference type="Pfam" id="PF00008">
    <property type="entry name" value="EGF"/>
    <property type="match status" value="4"/>
</dbReference>
<feature type="disulfide bond" evidence="10">
    <location>
        <begin position="232"/>
        <end position="249"/>
    </location>
</feature>
<dbReference type="CDD" id="cd00054">
    <property type="entry name" value="EGF_CA"/>
    <property type="match status" value="4"/>
</dbReference>
<dbReference type="PROSITE" id="PS01186">
    <property type="entry name" value="EGF_2"/>
    <property type="match status" value="4"/>
</dbReference>
<evidence type="ECO:0000256" key="2">
    <source>
        <dbReference type="ARBA" id="ARBA00022536"/>
    </source>
</evidence>
<keyword evidence="9" id="KW-0325">Glycoprotein</keyword>
<feature type="region of interest" description="Disordered" evidence="11">
    <location>
        <begin position="263"/>
        <end position="292"/>
    </location>
</feature>
<feature type="domain" description="EGF-like" evidence="14">
    <location>
        <begin position="126"/>
        <end position="167"/>
    </location>
</feature>
<feature type="domain" description="EGF-like" evidence="14">
    <location>
        <begin position="21"/>
        <end position="54"/>
    </location>
</feature>
<comment type="subcellular location">
    <subcellularLocation>
        <location evidence="1">Membrane</location>
        <topology evidence="1">Single-pass type I membrane protein</topology>
    </subcellularLocation>
</comment>
<dbReference type="InterPro" id="IPR009030">
    <property type="entry name" value="Growth_fac_rcpt_cys_sf"/>
</dbReference>
<dbReference type="FunFam" id="2.10.25.10:FF:000118">
    <property type="entry name" value="protein delta homolog 2"/>
    <property type="match status" value="1"/>
</dbReference>
<feature type="disulfide bond" evidence="10">
    <location>
        <begin position="44"/>
        <end position="53"/>
    </location>
</feature>
<gene>
    <name evidence="15" type="ORF">ACEWY4_005171</name>
</gene>
<dbReference type="InterPro" id="IPR000742">
    <property type="entry name" value="EGF"/>
</dbReference>
<feature type="transmembrane region" description="Helical" evidence="12">
    <location>
        <begin position="342"/>
        <end position="363"/>
    </location>
</feature>
<dbReference type="InterPro" id="IPR050906">
    <property type="entry name" value="Notch_signaling"/>
</dbReference>
<dbReference type="AlphaFoldDB" id="A0ABD1KI62"/>
<feature type="disulfide bond" evidence="10">
    <location>
        <begin position="251"/>
        <end position="260"/>
    </location>
</feature>
<sequence>MNACGFHILVLFFFITVDIGKGLECTAGCNQDNGLCEENGTCRCKPGWQGMACEECVPFPGCVHGTCEKPWQCVCDDGWIGSHCDQDTNPCSSKPCSGNSTCIETGEGGYLCVCPPGYTGERCHLRRGQCRENGTVCQNGGTCHDAQGFAVHATCVCPPGFTGKVCETKASPCHPNPCANGGTCRHDDGTDHACSCPPGYGGPSCLNSTAQDPASPSPSPSPSPYTCSGSPCLNGGSCLNNTAAGGVRCLCPPEFTGPLCAQAHRPKTRPRPRSKHPEAHAATANNHHNANSNNMSPQHYSLPAHAFHKLLRPPERELLKITLKETVHAPGALVTRSQLVCFAVLGLLTCLVVLGTTAIVFFSRCEAWMANAKYSQLVRQQREHLLRTSGGGSGDGGEEHSVNIILPEKIKLTNYGKHYTSI</sequence>
<evidence type="ECO:0000256" key="13">
    <source>
        <dbReference type="SAM" id="SignalP"/>
    </source>
</evidence>
<dbReference type="PROSITE" id="PS00022">
    <property type="entry name" value="EGF_1"/>
    <property type="match status" value="6"/>
</dbReference>
<evidence type="ECO:0000256" key="5">
    <source>
        <dbReference type="ARBA" id="ARBA00022737"/>
    </source>
</evidence>
<evidence type="ECO:0000256" key="4">
    <source>
        <dbReference type="ARBA" id="ARBA00022729"/>
    </source>
</evidence>
<dbReference type="PANTHER" id="PTHR24044">
    <property type="entry name" value="NOTCH LIGAND FAMILY MEMBER"/>
    <property type="match status" value="1"/>
</dbReference>
<dbReference type="InterPro" id="IPR001881">
    <property type="entry name" value="EGF-like_Ca-bd_dom"/>
</dbReference>
<keyword evidence="8 10" id="KW-1015">Disulfide bond</keyword>
<keyword evidence="7 12" id="KW-0472">Membrane</keyword>
<dbReference type="FunFam" id="2.10.25.10:FF:000173">
    <property type="entry name" value="Neurogenic locus notch protein 2"/>
    <property type="match status" value="1"/>
</dbReference>
<dbReference type="SUPFAM" id="SSF57196">
    <property type="entry name" value="EGF/Laminin"/>
    <property type="match status" value="2"/>
</dbReference>
<evidence type="ECO:0000256" key="8">
    <source>
        <dbReference type="ARBA" id="ARBA00023157"/>
    </source>
</evidence>
<evidence type="ECO:0000256" key="6">
    <source>
        <dbReference type="ARBA" id="ARBA00022989"/>
    </source>
</evidence>
<evidence type="ECO:0000256" key="7">
    <source>
        <dbReference type="ARBA" id="ARBA00023136"/>
    </source>
</evidence>
<dbReference type="SMART" id="SM00181">
    <property type="entry name" value="EGF"/>
    <property type="match status" value="6"/>
</dbReference>
<dbReference type="FunFam" id="2.10.25.10:FF:000018">
    <property type="entry name" value="Delta-like 1"/>
    <property type="match status" value="1"/>
</dbReference>
<keyword evidence="4 13" id="KW-0732">Signal</keyword>
<reference evidence="15 16" key="1">
    <citation type="submission" date="2024-09" db="EMBL/GenBank/DDBJ databases">
        <title>A chromosome-level genome assembly of Gray's grenadier anchovy, Coilia grayii.</title>
        <authorList>
            <person name="Fu Z."/>
        </authorList>
    </citation>
    <scope>NUCLEOTIDE SEQUENCE [LARGE SCALE GENOMIC DNA]</scope>
    <source>
        <strain evidence="15">G4</strain>
        <tissue evidence="15">Muscle</tissue>
    </source>
</reference>
<feature type="disulfide bond" evidence="10">
    <location>
        <begin position="196"/>
        <end position="205"/>
    </location>
</feature>
<evidence type="ECO:0000256" key="11">
    <source>
        <dbReference type="SAM" id="MobiDB-lite"/>
    </source>
</evidence>
<evidence type="ECO:0000313" key="15">
    <source>
        <dbReference type="EMBL" id="KAL2098691.1"/>
    </source>
</evidence>
<evidence type="ECO:0000313" key="16">
    <source>
        <dbReference type="Proteomes" id="UP001591681"/>
    </source>
</evidence>
<comment type="caution">
    <text evidence="10">Lacks conserved residue(s) required for the propagation of feature annotation.</text>
</comment>
<feature type="chain" id="PRO_5044876010" description="EGF-like domain-containing protein" evidence="13">
    <location>
        <begin position="23"/>
        <end position="422"/>
    </location>
</feature>
<evidence type="ECO:0000259" key="14">
    <source>
        <dbReference type="PROSITE" id="PS50026"/>
    </source>
</evidence>
<dbReference type="SUPFAM" id="SSF57184">
    <property type="entry name" value="Growth factor receptor domain"/>
    <property type="match status" value="1"/>
</dbReference>
<dbReference type="Proteomes" id="UP001591681">
    <property type="component" value="Unassembled WGS sequence"/>
</dbReference>
<dbReference type="PANTHER" id="PTHR24044:SF509">
    <property type="match status" value="1"/>
</dbReference>
<evidence type="ECO:0000256" key="3">
    <source>
        <dbReference type="ARBA" id="ARBA00022692"/>
    </source>
</evidence>
<keyword evidence="16" id="KW-1185">Reference proteome</keyword>
<feature type="domain" description="EGF-like" evidence="14">
    <location>
        <begin position="87"/>
        <end position="124"/>
    </location>
</feature>
<dbReference type="PROSITE" id="PS50026">
    <property type="entry name" value="EGF_3"/>
    <property type="match status" value="5"/>
</dbReference>
<feature type="domain" description="EGF-like" evidence="14">
    <location>
        <begin position="223"/>
        <end position="261"/>
    </location>
</feature>
<name>A0ABD1KI62_9TELE</name>
<feature type="compositionally biased region" description="Low complexity" evidence="11">
    <location>
        <begin position="280"/>
        <end position="292"/>
    </location>
</feature>
<proteinExistence type="predicted"/>
<feature type="domain" description="EGF-like" evidence="14">
    <location>
        <begin position="169"/>
        <end position="206"/>
    </location>
</feature>
<feature type="signal peptide" evidence="13">
    <location>
        <begin position="1"/>
        <end position="22"/>
    </location>
</feature>
<evidence type="ECO:0000256" key="12">
    <source>
        <dbReference type="SAM" id="Phobius"/>
    </source>
</evidence>
<evidence type="ECO:0000256" key="10">
    <source>
        <dbReference type="PROSITE-ProRule" id="PRU00076"/>
    </source>
</evidence>
<evidence type="ECO:0000256" key="9">
    <source>
        <dbReference type="ARBA" id="ARBA00023180"/>
    </source>
</evidence>
<protein>
    <recommendedName>
        <fullName evidence="14">EGF-like domain-containing protein</fullName>
    </recommendedName>
</protein>
<accession>A0ABD1KI62</accession>
<evidence type="ECO:0000256" key="1">
    <source>
        <dbReference type="ARBA" id="ARBA00004479"/>
    </source>
</evidence>
<keyword evidence="6 12" id="KW-1133">Transmembrane helix</keyword>
<keyword evidence="3 12" id="KW-0812">Transmembrane</keyword>
<organism evidence="15 16">
    <name type="scientific">Coilia grayii</name>
    <name type="common">Gray's grenadier anchovy</name>
    <dbReference type="NCBI Taxonomy" id="363190"/>
    <lineage>
        <taxon>Eukaryota</taxon>
        <taxon>Metazoa</taxon>
        <taxon>Chordata</taxon>
        <taxon>Craniata</taxon>
        <taxon>Vertebrata</taxon>
        <taxon>Euteleostomi</taxon>
        <taxon>Actinopterygii</taxon>
        <taxon>Neopterygii</taxon>
        <taxon>Teleostei</taxon>
        <taxon>Clupei</taxon>
        <taxon>Clupeiformes</taxon>
        <taxon>Clupeoidei</taxon>
        <taxon>Engraulidae</taxon>
        <taxon>Coilinae</taxon>
        <taxon>Coilia</taxon>
    </lineage>
</organism>